<dbReference type="PANTHER" id="PTHR21621:SF0">
    <property type="entry name" value="BETA-CITRYLGLUTAMATE SYNTHASE B-RELATED"/>
    <property type="match status" value="1"/>
</dbReference>
<dbReference type="GO" id="GO:0005524">
    <property type="term" value="F:ATP binding"/>
    <property type="evidence" value="ECO:0007669"/>
    <property type="project" value="UniProtKB-UniRule"/>
</dbReference>
<dbReference type="SUPFAM" id="SSF56059">
    <property type="entry name" value="Glutathione synthetase ATP-binding domain-like"/>
    <property type="match status" value="1"/>
</dbReference>
<gene>
    <name evidence="3" type="primary">cphA</name>
    <name evidence="3" type="ORF">H3H37_19820</name>
</gene>
<dbReference type="Gene3D" id="3.30.470.20">
    <property type="entry name" value="ATP-grasp fold, B domain"/>
    <property type="match status" value="1"/>
</dbReference>
<evidence type="ECO:0000256" key="1">
    <source>
        <dbReference type="PROSITE-ProRule" id="PRU00409"/>
    </source>
</evidence>
<name>A0A7W2IDG9_9BURK</name>
<dbReference type="NCBIfam" id="NF010623">
    <property type="entry name" value="PRK14016.1"/>
    <property type="match status" value="1"/>
</dbReference>
<dbReference type="Gene3D" id="3.30.1490.20">
    <property type="entry name" value="ATP-grasp fold, A domain"/>
    <property type="match status" value="1"/>
</dbReference>
<dbReference type="GO" id="GO:0018169">
    <property type="term" value="F:ribosomal S6-glutamic acid ligase activity"/>
    <property type="evidence" value="ECO:0007669"/>
    <property type="project" value="TreeGrafter"/>
</dbReference>
<dbReference type="GO" id="GO:0009432">
    <property type="term" value="P:SOS response"/>
    <property type="evidence" value="ECO:0007669"/>
    <property type="project" value="TreeGrafter"/>
</dbReference>
<dbReference type="EC" id="6.3.2.29" evidence="3"/>
<keyword evidence="3" id="KW-0436">Ligase</keyword>
<comment type="caution">
    <text evidence="3">The sequence shown here is derived from an EMBL/GenBank/DDBJ whole genome shotgun (WGS) entry which is preliminary data.</text>
</comment>
<sequence length="720" mass="76624">MTKKKDIEVLRVTHLRGPNIWTYRPVIEAWLDIGALEQFPSNALPGLYERLTALLPNLLEHRCGVGERGGFLERLREGTYAGHILEHVVLELQNLAGMKTGFGKTRQVAEGSGIYKMAFRTRQEQVGRAALAAGRDLLMACIEDRPYDLAATVATLTDMVDSLCLGPSTGNIVDAATERKIPFIRLTDGNLVQLGHGARQRRIWTAETEQTSAIAEGIASDKDLTKSLLASCGVPVPEGELVTSADAAWEAAKDIGLPVVVKPYDGNHGRGVSLNLMTQSDVEKAYHLAARKGGSKSVIVERFIAGNEHRLLVVGKRLIAAAAGEALWVTGDGTSTIKTLVDTQINIDPRRGVTEDAPLNVIRADEAAEVILELERQGMTAHSVPAAGQQVLIQTNGNVAFDVTDQVHPSVAATATLAARVVGLDIAGIDLVAADISRPLEEQGGAVIEVNASPGLLAHLKPASGKPRNVGAAIVDHLFAIGETGRMPIVGIAGGHGSTMAARLIAWLLQIGGQKVGLTCQDGLFVNGRLLPKDGFSDWETGERLLLNKNVDAAVFESSARMILTEGLAYDKCAVGVVMSATSEDDLGEFYIDSPERLFGVLRTQVDVVLPDGAAVLNAADAQVVEMADLCDGEVIFYGVDEQLAALAAHRAQGKRAVFQRADRIVLATGMDETATLPLSPLVPPEAVLAAIAAAWALDLTPELIGAGLRTYEPHAQKQH</sequence>
<dbReference type="RefSeq" id="WP_182165737.1">
    <property type="nucleotide sequence ID" value="NZ_JACEZT010000015.1"/>
</dbReference>
<dbReference type="InterPro" id="IPR011810">
    <property type="entry name" value="Cya_phycin_syn"/>
</dbReference>
<dbReference type="PROSITE" id="PS50975">
    <property type="entry name" value="ATP_GRASP"/>
    <property type="match status" value="1"/>
</dbReference>
<dbReference type="GO" id="GO:0046872">
    <property type="term" value="F:metal ion binding"/>
    <property type="evidence" value="ECO:0007669"/>
    <property type="project" value="InterPro"/>
</dbReference>
<dbReference type="Proteomes" id="UP000534388">
    <property type="component" value="Unassembled WGS sequence"/>
</dbReference>
<protein>
    <submittedName>
        <fullName evidence="3">Cyanophycin synthetase</fullName>
        <ecNumber evidence="3">6.3.2.29</ecNumber>
        <ecNumber evidence="3">6.3.2.30</ecNumber>
    </submittedName>
</protein>
<dbReference type="EC" id="6.3.2.30" evidence="3"/>
<reference evidence="3 4" key="1">
    <citation type="submission" date="2020-07" db="EMBL/GenBank/DDBJ databases">
        <title>Novel species isolated from subtropical streams in China.</title>
        <authorList>
            <person name="Lu H."/>
        </authorList>
    </citation>
    <scope>NUCLEOTIDE SEQUENCE [LARGE SCALE GENOMIC DNA]</scope>
    <source>
        <strain evidence="3 4">LX20W</strain>
    </source>
</reference>
<dbReference type="InterPro" id="IPR013815">
    <property type="entry name" value="ATP_grasp_subdomain_1"/>
</dbReference>
<keyword evidence="1" id="KW-0067">ATP-binding</keyword>
<proteinExistence type="predicted"/>
<dbReference type="InterPro" id="IPR005479">
    <property type="entry name" value="CPAse_ATP-bd"/>
</dbReference>
<dbReference type="EMBL" id="JACEZT010000015">
    <property type="protein sequence ID" value="MBA5639313.1"/>
    <property type="molecule type" value="Genomic_DNA"/>
</dbReference>
<dbReference type="InterPro" id="IPR011761">
    <property type="entry name" value="ATP-grasp"/>
</dbReference>
<dbReference type="NCBIfam" id="TIGR02068">
    <property type="entry name" value="cya_phycin_syn"/>
    <property type="match status" value="1"/>
</dbReference>
<dbReference type="Gene3D" id="3.40.1190.10">
    <property type="entry name" value="Mur-like, catalytic domain"/>
    <property type="match status" value="1"/>
</dbReference>
<feature type="domain" description="ATP-grasp" evidence="2">
    <location>
        <begin position="226"/>
        <end position="483"/>
    </location>
</feature>
<dbReference type="GO" id="GO:0071160">
    <property type="term" value="F:cyanophycin synthetase activity (L-aspartate-adding)"/>
    <property type="evidence" value="ECO:0007669"/>
    <property type="project" value="UniProtKB-EC"/>
</dbReference>
<dbReference type="Pfam" id="PF02786">
    <property type="entry name" value="CPSase_L_D2"/>
    <property type="match status" value="1"/>
</dbReference>
<keyword evidence="1" id="KW-0547">Nucleotide-binding</keyword>
<accession>A0A7W2IDG9</accession>
<dbReference type="SUPFAM" id="SSF53623">
    <property type="entry name" value="MurD-like peptide ligases, catalytic domain"/>
    <property type="match status" value="1"/>
</dbReference>
<dbReference type="GO" id="GO:0005737">
    <property type="term" value="C:cytoplasm"/>
    <property type="evidence" value="ECO:0007669"/>
    <property type="project" value="TreeGrafter"/>
</dbReference>
<evidence type="ECO:0000313" key="4">
    <source>
        <dbReference type="Proteomes" id="UP000534388"/>
    </source>
</evidence>
<dbReference type="InterPro" id="IPR036565">
    <property type="entry name" value="Mur-like_cat_sf"/>
</dbReference>
<dbReference type="AlphaFoldDB" id="A0A7W2IDG9"/>
<dbReference type="GO" id="GO:0071161">
    <property type="term" value="F:cyanophycin synthetase activity (L-arginine-adding)"/>
    <property type="evidence" value="ECO:0007669"/>
    <property type="project" value="UniProtKB-EC"/>
</dbReference>
<evidence type="ECO:0000259" key="2">
    <source>
        <dbReference type="PROSITE" id="PS50975"/>
    </source>
</evidence>
<dbReference type="InterPro" id="IPR044019">
    <property type="entry name" value="Cyanophycin_syn_N"/>
</dbReference>
<keyword evidence="4" id="KW-1185">Reference proteome</keyword>
<dbReference type="PANTHER" id="PTHR21621">
    <property type="entry name" value="RIBOSOMAL PROTEIN S6 MODIFICATION PROTEIN"/>
    <property type="match status" value="1"/>
</dbReference>
<evidence type="ECO:0000313" key="3">
    <source>
        <dbReference type="EMBL" id="MBA5639313.1"/>
    </source>
</evidence>
<dbReference type="SMART" id="SM01209">
    <property type="entry name" value="GARS_A"/>
    <property type="match status" value="1"/>
</dbReference>
<dbReference type="Pfam" id="PF18921">
    <property type="entry name" value="Cyanophycin_syn"/>
    <property type="match status" value="1"/>
</dbReference>
<organism evidence="3 4">
    <name type="scientific">Rugamonas brunnea</name>
    <dbReference type="NCBI Taxonomy" id="2758569"/>
    <lineage>
        <taxon>Bacteria</taxon>
        <taxon>Pseudomonadati</taxon>
        <taxon>Pseudomonadota</taxon>
        <taxon>Betaproteobacteria</taxon>
        <taxon>Burkholderiales</taxon>
        <taxon>Oxalobacteraceae</taxon>
        <taxon>Telluria group</taxon>
        <taxon>Rugamonas</taxon>
    </lineage>
</organism>